<evidence type="ECO:0000259" key="4">
    <source>
        <dbReference type="Pfam" id="PF07687"/>
    </source>
</evidence>
<dbReference type="Gene3D" id="3.30.70.360">
    <property type="match status" value="1"/>
</dbReference>
<gene>
    <name evidence="5" type="ORF">S01H4_37498</name>
</gene>
<evidence type="ECO:0000313" key="5">
    <source>
        <dbReference type="EMBL" id="GAH00706.1"/>
    </source>
</evidence>
<dbReference type="Pfam" id="PF01546">
    <property type="entry name" value="Peptidase_M20"/>
    <property type="match status" value="1"/>
</dbReference>
<comment type="caution">
    <text evidence="5">The sequence shown here is derived from an EMBL/GenBank/DDBJ whole genome shotgun (WGS) entry which is preliminary data.</text>
</comment>
<dbReference type="Gene3D" id="3.40.630.10">
    <property type="entry name" value="Zn peptidases"/>
    <property type="match status" value="1"/>
</dbReference>
<evidence type="ECO:0000256" key="1">
    <source>
        <dbReference type="ARBA" id="ARBA00022670"/>
    </source>
</evidence>
<keyword evidence="1" id="KW-0645">Protease</keyword>
<sequence length="292" mass="33161">EGDSKDRLLIYMMYDTQPVNKEKEWVKNPFGAEITDLPRPLDKLGKVIIARGAYNSKTSLLCFLNVIKILKEEKKLPISLLFVIDGEEELGSPTLLNILKKKKFLFNSCIDAYYPSIKQDLNGTAVLKLGYKGILSLTIIVSSSLNKEPHSAFSAMIPNPAVDLISLLNTIYTNNEFLIESLKKPYNISRDERQFIDELMKTLDIEKIKEKAGIVNTVESDPRNIFIDYLFNPTFNISTLKSGFLEDGTKNYVPNEAICKIDIRFAHNIPVNGLFKEIKEKIKEFSLISKSK</sequence>
<dbReference type="InterPro" id="IPR011650">
    <property type="entry name" value="Peptidase_M20_dimer"/>
</dbReference>
<protein>
    <recommendedName>
        <fullName evidence="4">Peptidase M20 dimerisation domain-containing protein</fullName>
    </recommendedName>
</protein>
<dbReference type="EMBL" id="BART01020150">
    <property type="protein sequence ID" value="GAH00706.1"/>
    <property type="molecule type" value="Genomic_DNA"/>
</dbReference>
<dbReference type="GO" id="GO:0046872">
    <property type="term" value="F:metal ion binding"/>
    <property type="evidence" value="ECO:0007669"/>
    <property type="project" value="UniProtKB-KW"/>
</dbReference>
<dbReference type="SUPFAM" id="SSF53187">
    <property type="entry name" value="Zn-dependent exopeptidases"/>
    <property type="match status" value="1"/>
</dbReference>
<dbReference type="PANTHER" id="PTHR43270">
    <property type="entry name" value="BETA-ALA-HIS DIPEPTIDASE"/>
    <property type="match status" value="1"/>
</dbReference>
<keyword evidence="3" id="KW-0378">Hydrolase</keyword>
<feature type="non-terminal residue" evidence="5">
    <location>
        <position position="292"/>
    </location>
</feature>
<evidence type="ECO:0000256" key="2">
    <source>
        <dbReference type="ARBA" id="ARBA00022723"/>
    </source>
</evidence>
<keyword evidence="2" id="KW-0479">Metal-binding</keyword>
<dbReference type="AlphaFoldDB" id="X1BXZ9"/>
<evidence type="ECO:0000256" key="3">
    <source>
        <dbReference type="ARBA" id="ARBA00022801"/>
    </source>
</evidence>
<name>X1BXZ9_9ZZZZ</name>
<proteinExistence type="predicted"/>
<feature type="non-terminal residue" evidence="5">
    <location>
        <position position="1"/>
    </location>
</feature>
<dbReference type="PANTHER" id="PTHR43270:SF8">
    <property type="entry name" value="DI- AND TRIPEPTIDASE DUG2-RELATED"/>
    <property type="match status" value="1"/>
</dbReference>
<dbReference type="GO" id="GO:0008233">
    <property type="term" value="F:peptidase activity"/>
    <property type="evidence" value="ECO:0007669"/>
    <property type="project" value="UniProtKB-KW"/>
</dbReference>
<dbReference type="InterPro" id="IPR051458">
    <property type="entry name" value="Cyt/Met_Dipeptidase"/>
</dbReference>
<feature type="domain" description="Peptidase M20 dimerisation" evidence="4">
    <location>
        <begin position="132"/>
        <end position="284"/>
    </location>
</feature>
<organism evidence="5">
    <name type="scientific">marine sediment metagenome</name>
    <dbReference type="NCBI Taxonomy" id="412755"/>
    <lineage>
        <taxon>unclassified sequences</taxon>
        <taxon>metagenomes</taxon>
        <taxon>ecological metagenomes</taxon>
    </lineage>
</organism>
<reference evidence="5" key="1">
    <citation type="journal article" date="2014" name="Front. Microbiol.">
        <title>High frequency of phylogenetically diverse reductive dehalogenase-homologous genes in deep subseafloor sedimentary metagenomes.</title>
        <authorList>
            <person name="Kawai M."/>
            <person name="Futagami T."/>
            <person name="Toyoda A."/>
            <person name="Takaki Y."/>
            <person name="Nishi S."/>
            <person name="Hori S."/>
            <person name="Arai W."/>
            <person name="Tsubouchi T."/>
            <person name="Morono Y."/>
            <person name="Uchiyama I."/>
            <person name="Ito T."/>
            <person name="Fujiyama A."/>
            <person name="Inagaki F."/>
            <person name="Takami H."/>
        </authorList>
    </citation>
    <scope>NUCLEOTIDE SEQUENCE</scope>
    <source>
        <strain evidence="5">Expedition CK06-06</strain>
    </source>
</reference>
<dbReference type="Pfam" id="PF07687">
    <property type="entry name" value="M20_dimer"/>
    <property type="match status" value="1"/>
</dbReference>
<dbReference type="GO" id="GO:0006508">
    <property type="term" value="P:proteolysis"/>
    <property type="evidence" value="ECO:0007669"/>
    <property type="project" value="UniProtKB-KW"/>
</dbReference>
<dbReference type="InterPro" id="IPR002933">
    <property type="entry name" value="Peptidase_M20"/>
</dbReference>
<accession>X1BXZ9</accession>